<protein>
    <submittedName>
        <fullName evidence="4">Quinone oxidoreductase, putative</fullName>
    </submittedName>
</protein>
<dbReference type="SUPFAM" id="SSF50129">
    <property type="entry name" value="GroES-like"/>
    <property type="match status" value="1"/>
</dbReference>
<dbReference type="InterPro" id="IPR013149">
    <property type="entry name" value="ADH-like_C"/>
</dbReference>
<sequence length="341" mass="35802">MSAILVKEYGGVEKLEEGPLPFSVDAPIAAGYALVEIKVAGLNFIDVYYRTGLYKKPQLPYVTCDEGSGVILKLGESSSSTSSLLRVGDRVAFFRGSSGAAATHALVKLEDLYPIPSEMSFQDAAAVLLQGATAHYLTRSSYAVKRGDVVLVQAAAGGTGLLISQICHTLGAIVIGTCSSEDKAKIARSVGKADHVVNYTSNENWAAEVKSIAAPYGGVAVVYDGVGKSTFLQGLTTLKPRGHMITFGNASGPVDPISPLLLTQHGSLTLQRPTLKDYSAAGGEIEERVRELFGWIASGDIVLTSSNAVFPLSDVRSAFAALEGRQTTGKVVLTTTPTSTL</sequence>
<organism evidence="4 5">
    <name type="scientific">Bodo saltans</name>
    <name type="common">Flagellated protozoan</name>
    <dbReference type="NCBI Taxonomy" id="75058"/>
    <lineage>
        <taxon>Eukaryota</taxon>
        <taxon>Discoba</taxon>
        <taxon>Euglenozoa</taxon>
        <taxon>Kinetoplastea</taxon>
        <taxon>Metakinetoplastina</taxon>
        <taxon>Eubodonida</taxon>
        <taxon>Bodonidae</taxon>
        <taxon>Bodo</taxon>
    </lineage>
</organism>
<evidence type="ECO:0000313" key="5">
    <source>
        <dbReference type="Proteomes" id="UP000051952"/>
    </source>
</evidence>
<feature type="domain" description="Enoyl reductase (ER)" evidence="3">
    <location>
        <begin position="10"/>
        <end position="333"/>
    </location>
</feature>
<dbReference type="GO" id="GO:0035925">
    <property type="term" value="F:mRNA 3'-UTR AU-rich region binding"/>
    <property type="evidence" value="ECO:0007669"/>
    <property type="project" value="TreeGrafter"/>
</dbReference>
<dbReference type="SMART" id="SM00829">
    <property type="entry name" value="PKS_ER"/>
    <property type="match status" value="1"/>
</dbReference>
<keyword evidence="1" id="KW-0521">NADP</keyword>
<dbReference type="Gene3D" id="3.40.50.720">
    <property type="entry name" value="NAD(P)-binding Rossmann-like Domain"/>
    <property type="match status" value="1"/>
</dbReference>
<dbReference type="SUPFAM" id="SSF51735">
    <property type="entry name" value="NAD(P)-binding Rossmann-fold domains"/>
    <property type="match status" value="1"/>
</dbReference>
<accession>A0A0S4KHW9</accession>
<dbReference type="OrthoDB" id="3509362at2759"/>
<dbReference type="InterPro" id="IPR047618">
    <property type="entry name" value="QOR-like"/>
</dbReference>
<dbReference type="PANTHER" id="PTHR48106">
    <property type="entry name" value="QUINONE OXIDOREDUCTASE PIG3-RELATED"/>
    <property type="match status" value="1"/>
</dbReference>
<dbReference type="GO" id="GO:0070402">
    <property type="term" value="F:NADPH binding"/>
    <property type="evidence" value="ECO:0007669"/>
    <property type="project" value="TreeGrafter"/>
</dbReference>
<name>A0A0S4KHW9_BODSA</name>
<dbReference type="GO" id="GO:0005829">
    <property type="term" value="C:cytosol"/>
    <property type="evidence" value="ECO:0007669"/>
    <property type="project" value="TreeGrafter"/>
</dbReference>
<dbReference type="Proteomes" id="UP000051952">
    <property type="component" value="Unassembled WGS sequence"/>
</dbReference>
<keyword evidence="5" id="KW-1185">Reference proteome</keyword>
<dbReference type="OMA" id="CDHTIDY"/>
<evidence type="ECO:0000313" key="4">
    <source>
        <dbReference type="EMBL" id="CUI14188.1"/>
    </source>
</evidence>
<keyword evidence="2" id="KW-0560">Oxidoreductase</keyword>
<dbReference type="GO" id="GO:0003960">
    <property type="term" value="F:quinone reductase (NADPH) activity"/>
    <property type="evidence" value="ECO:0007669"/>
    <property type="project" value="InterPro"/>
</dbReference>
<dbReference type="EMBL" id="CYKH01000731">
    <property type="protein sequence ID" value="CUI14188.1"/>
    <property type="molecule type" value="Genomic_DNA"/>
</dbReference>
<dbReference type="InterPro" id="IPR013154">
    <property type="entry name" value="ADH-like_N"/>
</dbReference>
<dbReference type="InterPro" id="IPR036291">
    <property type="entry name" value="NAD(P)-bd_dom_sf"/>
</dbReference>
<proteinExistence type="predicted"/>
<dbReference type="PANTHER" id="PTHR48106:SF13">
    <property type="entry name" value="QUINONE OXIDOREDUCTASE-RELATED"/>
    <property type="match status" value="1"/>
</dbReference>
<dbReference type="InterPro" id="IPR011032">
    <property type="entry name" value="GroES-like_sf"/>
</dbReference>
<evidence type="ECO:0000256" key="1">
    <source>
        <dbReference type="ARBA" id="ARBA00022857"/>
    </source>
</evidence>
<reference evidence="5" key="1">
    <citation type="submission" date="2015-09" db="EMBL/GenBank/DDBJ databases">
        <authorList>
            <consortium name="Pathogen Informatics"/>
        </authorList>
    </citation>
    <scope>NUCLEOTIDE SEQUENCE [LARGE SCALE GENOMIC DNA]</scope>
    <source>
        <strain evidence="5">Lake Konstanz</strain>
    </source>
</reference>
<dbReference type="CDD" id="cd05286">
    <property type="entry name" value="QOR2"/>
    <property type="match status" value="1"/>
</dbReference>
<evidence type="ECO:0000259" key="3">
    <source>
        <dbReference type="SMART" id="SM00829"/>
    </source>
</evidence>
<dbReference type="Gene3D" id="3.90.180.10">
    <property type="entry name" value="Medium-chain alcohol dehydrogenases, catalytic domain"/>
    <property type="match status" value="1"/>
</dbReference>
<dbReference type="Pfam" id="PF00107">
    <property type="entry name" value="ADH_zinc_N"/>
    <property type="match status" value="1"/>
</dbReference>
<dbReference type="VEuPathDB" id="TriTrypDB:BSAL_76885"/>
<dbReference type="Pfam" id="PF08240">
    <property type="entry name" value="ADH_N"/>
    <property type="match status" value="1"/>
</dbReference>
<evidence type="ECO:0000256" key="2">
    <source>
        <dbReference type="ARBA" id="ARBA00023002"/>
    </source>
</evidence>
<gene>
    <name evidence="4" type="ORF">BSAL_76885</name>
</gene>
<dbReference type="InterPro" id="IPR020843">
    <property type="entry name" value="ER"/>
</dbReference>
<dbReference type="AlphaFoldDB" id="A0A0S4KHW9"/>